<dbReference type="NCBIfam" id="TIGR01488">
    <property type="entry name" value="HAD-SF-IB"/>
    <property type="match status" value="1"/>
</dbReference>
<dbReference type="InterPro" id="IPR050582">
    <property type="entry name" value="HAD-like_SerB"/>
</dbReference>
<dbReference type="NCBIfam" id="TIGR01490">
    <property type="entry name" value="HAD-SF-IB-hyp1"/>
    <property type="match status" value="1"/>
</dbReference>
<keyword evidence="2 4" id="KW-0378">Hydrolase</keyword>
<name>A0ABX0KX86_9NEIS</name>
<keyword evidence="3" id="KW-0460">Magnesium</keyword>
<dbReference type="EMBL" id="JAAOLX010000014">
    <property type="protein sequence ID" value="NHQ88416.1"/>
    <property type="molecule type" value="Genomic_DNA"/>
</dbReference>
<dbReference type="Gene3D" id="3.40.50.1000">
    <property type="entry name" value="HAD superfamily/HAD-like"/>
    <property type="match status" value="1"/>
</dbReference>
<gene>
    <name evidence="4" type="ORF">HA050_20150</name>
</gene>
<dbReference type="Proteomes" id="UP000712570">
    <property type="component" value="Unassembled WGS sequence"/>
</dbReference>
<dbReference type="GO" id="GO:0016787">
    <property type="term" value="F:hydrolase activity"/>
    <property type="evidence" value="ECO:0007669"/>
    <property type="project" value="UniProtKB-KW"/>
</dbReference>
<reference evidence="4 5" key="1">
    <citation type="submission" date="2020-03" db="EMBL/GenBank/DDBJ databases">
        <title>Draft genome sequence of environmentally isolated violet-colored cultures.</title>
        <authorList>
            <person name="Wilson H.S."/>
        </authorList>
    </citation>
    <scope>NUCLEOTIDE SEQUENCE [LARGE SCALE GENOMIC DNA]</scope>
    <source>
        <strain evidence="4 5">HSC-16F04</strain>
    </source>
</reference>
<proteinExistence type="predicted"/>
<keyword evidence="5" id="KW-1185">Reference proteome</keyword>
<dbReference type="InterPro" id="IPR006385">
    <property type="entry name" value="HAD_hydro_SerB1"/>
</dbReference>
<evidence type="ECO:0000313" key="5">
    <source>
        <dbReference type="Proteomes" id="UP000712570"/>
    </source>
</evidence>
<organism evidence="4 5">
    <name type="scientific">Iodobacter violaceini</name>
    <dbReference type="NCBI Taxonomy" id="3044271"/>
    <lineage>
        <taxon>Bacteria</taxon>
        <taxon>Pseudomonadati</taxon>
        <taxon>Pseudomonadota</taxon>
        <taxon>Betaproteobacteria</taxon>
        <taxon>Neisseriales</taxon>
        <taxon>Chitinibacteraceae</taxon>
        <taxon>Iodobacter</taxon>
    </lineage>
</organism>
<dbReference type="CDD" id="cd02612">
    <property type="entry name" value="HAD_PGPPase"/>
    <property type="match status" value="1"/>
</dbReference>
<dbReference type="SUPFAM" id="SSF56784">
    <property type="entry name" value="HAD-like"/>
    <property type="match status" value="1"/>
</dbReference>
<evidence type="ECO:0000313" key="4">
    <source>
        <dbReference type="EMBL" id="NHQ88416.1"/>
    </source>
</evidence>
<dbReference type="RefSeq" id="WP_166830126.1">
    <property type="nucleotide sequence ID" value="NZ_JAAOLX010000014.1"/>
</dbReference>
<evidence type="ECO:0000256" key="2">
    <source>
        <dbReference type="ARBA" id="ARBA00022801"/>
    </source>
</evidence>
<evidence type="ECO:0000256" key="3">
    <source>
        <dbReference type="ARBA" id="ARBA00022842"/>
    </source>
</evidence>
<accession>A0ABX0KX86</accession>
<sequence length="219" mass="23940">MALAIFDLDDTLINGDSASLFLQFLVNKGLADASMLAKEAELMRAYHQGLLQMEDYMSFTLQALKGRPVEGVGQWVVVFIEQMIAPVVFAEARQVIEKHRARGDRVLIISATGDHIVGPVARFLGVADYLAIGLESEAGVYTGQTKGVLTYQQGKVLRLHDWLQKEGEALAGSTGYSDSINDVPLLLAVEHACVVNPDSVLCDQAAQKGWKILHWCNVL</sequence>
<evidence type="ECO:0000256" key="1">
    <source>
        <dbReference type="ARBA" id="ARBA00022723"/>
    </source>
</evidence>
<dbReference type="Gene3D" id="1.20.1440.100">
    <property type="entry name" value="SG protein - dephosphorylation function"/>
    <property type="match status" value="1"/>
</dbReference>
<dbReference type="PANTHER" id="PTHR43344:SF13">
    <property type="entry name" value="PHOSPHATASE RV3661-RELATED"/>
    <property type="match status" value="1"/>
</dbReference>
<comment type="caution">
    <text evidence="4">The sequence shown here is derived from an EMBL/GenBank/DDBJ whole genome shotgun (WGS) entry which is preliminary data.</text>
</comment>
<keyword evidence="1" id="KW-0479">Metal-binding</keyword>
<dbReference type="InterPro" id="IPR023214">
    <property type="entry name" value="HAD_sf"/>
</dbReference>
<protein>
    <submittedName>
        <fullName evidence="4">HAD family hydrolase</fullName>
    </submittedName>
</protein>
<dbReference type="InterPro" id="IPR036412">
    <property type="entry name" value="HAD-like_sf"/>
</dbReference>
<dbReference type="Pfam" id="PF12710">
    <property type="entry name" value="HAD"/>
    <property type="match status" value="1"/>
</dbReference>
<dbReference type="PANTHER" id="PTHR43344">
    <property type="entry name" value="PHOSPHOSERINE PHOSPHATASE"/>
    <property type="match status" value="1"/>
</dbReference>